<evidence type="ECO:0000313" key="1">
    <source>
        <dbReference type="EMBL" id="RAH47574.1"/>
    </source>
</evidence>
<reference evidence="1" key="1">
    <citation type="submission" date="2018-02" db="EMBL/GenBank/DDBJ databases">
        <title>The genomes of Aspergillus section Nigri reveals drivers in fungal speciation.</title>
        <authorList>
            <consortium name="DOE Joint Genome Institute"/>
            <person name="Vesth T.C."/>
            <person name="Nybo J."/>
            <person name="Theobald S."/>
            <person name="Brandl J."/>
            <person name="Frisvad J.C."/>
            <person name="Nielsen K.F."/>
            <person name="Lyhne E.K."/>
            <person name="Kogle M.E."/>
            <person name="Kuo A."/>
            <person name="Riley R."/>
            <person name="Clum A."/>
            <person name="Nolan M."/>
            <person name="Lipzen A."/>
            <person name="Salamov A."/>
            <person name="Henrissat B."/>
            <person name="Wiebenga A."/>
            <person name="De vries R.P."/>
            <person name="Grigoriev I.V."/>
            <person name="Mortensen U.H."/>
            <person name="Andersen M.R."/>
            <person name="Baker S.E."/>
        </authorList>
    </citation>
    <scope>NUCLEOTIDE SEQUENCE</scope>
    <source>
        <strain evidence="1">CBS 621.78</strain>
    </source>
</reference>
<keyword evidence="2" id="KW-1185">Reference proteome</keyword>
<dbReference type="Proteomes" id="UP000249057">
    <property type="component" value="Unassembled WGS sequence"/>
</dbReference>
<sequence length="489" mass="55219">METLMRIIKCNEGQPQCSRCVRRGTECSYPDALELDFRDENSKAAARTAALWRTRTQAARLLREPSAPSRTLVDLHDRVIAAFYRDFDCSAKVSNPWIEFFQMLPTLYRQSVRVPSSPTRQAIRALALAHHSRQQQQPVPQLEIMARTEYLQAITQIRLQLQRSHGVSSTETVVSVALMGLFDSILPSPEPAQSWHAAHQHGAISMVRQQITSPTSAASIDPYLLKYQYLLMVINCLNQRSRPQLPLKWWTAVMDPGFTAAHLFCTMYRLAQWQAEIDSYIVTFDHHAMSNMVDTLLAADDALDAWEAQLPPSSHFSEREVRADDPAILQWPGAPFRVYVYENSWNAVPRTFCFATRIMLCQNILLCNGYAEDAEQTIVDMIRHICRSTHAVISGSGDGSKAVEEGLSMRGRAIVWPLNVAASALQGNPRVLAQVGVESAQWTRRALQHALRLSGSSLALNMDYKTEQRMPDLFQTFYLGQKGCLDEQH</sequence>
<evidence type="ECO:0000313" key="2">
    <source>
        <dbReference type="Proteomes" id="UP000249057"/>
    </source>
</evidence>
<accession>A0ACD1GE58</accession>
<name>A0ACD1GE58_9EURO</name>
<organism evidence="1 2">
    <name type="scientific">Aspergillus brunneoviolaceus CBS 621.78</name>
    <dbReference type="NCBI Taxonomy" id="1450534"/>
    <lineage>
        <taxon>Eukaryota</taxon>
        <taxon>Fungi</taxon>
        <taxon>Dikarya</taxon>
        <taxon>Ascomycota</taxon>
        <taxon>Pezizomycotina</taxon>
        <taxon>Eurotiomycetes</taxon>
        <taxon>Eurotiomycetidae</taxon>
        <taxon>Eurotiales</taxon>
        <taxon>Aspergillaceae</taxon>
        <taxon>Aspergillus</taxon>
        <taxon>Aspergillus subgen. Circumdati</taxon>
    </lineage>
</organism>
<protein>
    <submittedName>
        <fullName evidence="1">Uncharacterized protein</fullName>
    </submittedName>
</protein>
<proteinExistence type="predicted"/>
<gene>
    <name evidence="1" type="ORF">BO95DRAFT_492899</name>
</gene>
<dbReference type="EMBL" id="KZ825329">
    <property type="protein sequence ID" value="RAH47574.1"/>
    <property type="molecule type" value="Genomic_DNA"/>
</dbReference>